<keyword evidence="4" id="KW-0808">Transferase</keyword>
<dbReference type="GO" id="GO:0004674">
    <property type="term" value="F:protein serine/threonine kinase activity"/>
    <property type="evidence" value="ECO:0007669"/>
    <property type="project" value="TreeGrafter"/>
</dbReference>
<comment type="caution">
    <text evidence="4">The sequence shown here is derived from an EMBL/GenBank/DDBJ whole genome shotgun (WGS) entry which is preliminary data.</text>
</comment>
<protein>
    <submittedName>
        <fullName evidence="4">Kinase-like domain-containing protein</fullName>
    </submittedName>
</protein>
<evidence type="ECO:0000256" key="1">
    <source>
        <dbReference type="ARBA" id="ARBA00022741"/>
    </source>
</evidence>
<name>A0A9P6LA61_9AGAM</name>
<dbReference type="InterPro" id="IPR051681">
    <property type="entry name" value="Ser/Thr_Kinases-Pseudokinases"/>
</dbReference>
<dbReference type="Pfam" id="PF07714">
    <property type="entry name" value="PK_Tyr_Ser-Thr"/>
    <property type="match status" value="1"/>
</dbReference>
<gene>
    <name evidence="4" type="ORF">BJ322DRAFT_540034</name>
</gene>
<dbReference type="AlphaFoldDB" id="A0A9P6LA61"/>
<dbReference type="OrthoDB" id="346907at2759"/>
<keyword evidence="5" id="KW-1185">Reference proteome</keyword>
<accession>A0A9P6LA61</accession>
<dbReference type="PANTHER" id="PTHR44329:SF298">
    <property type="entry name" value="MIXED LINEAGE KINASE DOMAIN-LIKE PROTEIN"/>
    <property type="match status" value="1"/>
</dbReference>
<dbReference type="Gene3D" id="1.10.510.10">
    <property type="entry name" value="Transferase(Phosphotransferase) domain 1"/>
    <property type="match status" value="1"/>
</dbReference>
<sequence length="377" mass="41881">MTTPRLRVDSSAKYLRAIANGDITAPQEVVELLTKALGAKDYAECVKDLPSHNIDPQSYIDELDKAINILTPESDIHERCVRALRKTCGVYGLLPDSHEVKFVLTAGEHAVASGGFSDIWKATDEDGEVFAVKVLRMYQNNAAQKYCREVIISKRMNHPNILQIEGVAPGLFPCCMVSRWMENGNLLEYLNRNQAFVDRLDLLRGVIRGLNYLHKHQVVHGDLKSYNILINEFGAPCLADFGLSSIAEDIYSMSGSNAASGGSVRWSAPELVGSITARQERWVHPTTQSDIYSLAMVIVEVFTGKIPFPDAINVQVIILMSKGDRPSKPPGVEALGLVPALWKLTEECWHQSPERRPDIANVLRRFQAIVEPGLFID</sequence>
<evidence type="ECO:0000313" key="5">
    <source>
        <dbReference type="Proteomes" id="UP000736335"/>
    </source>
</evidence>
<keyword evidence="1" id="KW-0547">Nucleotide-binding</keyword>
<feature type="domain" description="Protein kinase" evidence="3">
    <location>
        <begin position="105"/>
        <end position="374"/>
    </location>
</feature>
<dbReference type="EMBL" id="WIUZ02000003">
    <property type="protein sequence ID" value="KAF9789522.1"/>
    <property type="molecule type" value="Genomic_DNA"/>
</dbReference>
<dbReference type="InterPro" id="IPR008271">
    <property type="entry name" value="Ser/Thr_kinase_AS"/>
</dbReference>
<dbReference type="SMART" id="SM00220">
    <property type="entry name" value="S_TKc"/>
    <property type="match status" value="1"/>
</dbReference>
<dbReference type="InterPro" id="IPR011009">
    <property type="entry name" value="Kinase-like_dom_sf"/>
</dbReference>
<dbReference type="SUPFAM" id="SSF56112">
    <property type="entry name" value="Protein kinase-like (PK-like)"/>
    <property type="match status" value="1"/>
</dbReference>
<dbReference type="PANTHER" id="PTHR44329">
    <property type="entry name" value="SERINE/THREONINE-PROTEIN KINASE TNNI3K-RELATED"/>
    <property type="match status" value="1"/>
</dbReference>
<dbReference type="Proteomes" id="UP000736335">
    <property type="component" value="Unassembled WGS sequence"/>
</dbReference>
<dbReference type="GO" id="GO:0005524">
    <property type="term" value="F:ATP binding"/>
    <property type="evidence" value="ECO:0007669"/>
    <property type="project" value="UniProtKB-KW"/>
</dbReference>
<reference evidence="4" key="2">
    <citation type="submission" date="2020-11" db="EMBL/GenBank/DDBJ databases">
        <authorList>
            <consortium name="DOE Joint Genome Institute"/>
            <person name="Kuo A."/>
            <person name="Miyauchi S."/>
            <person name="Kiss E."/>
            <person name="Drula E."/>
            <person name="Kohler A."/>
            <person name="Sanchez-Garcia M."/>
            <person name="Andreopoulos B."/>
            <person name="Barry K.W."/>
            <person name="Bonito G."/>
            <person name="Buee M."/>
            <person name="Carver A."/>
            <person name="Chen C."/>
            <person name="Cichocki N."/>
            <person name="Clum A."/>
            <person name="Culley D."/>
            <person name="Crous P.W."/>
            <person name="Fauchery L."/>
            <person name="Girlanda M."/>
            <person name="Hayes R."/>
            <person name="Keri Z."/>
            <person name="Labutti K."/>
            <person name="Lipzen A."/>
            <person name="Lombard V."/>
            <person name="Magnuson J."/>
            <person name="Maillard F."/>
            <person name="Morin E."/>
            <person name="Murat C."/>
            <person name="Nolan M."/>
            <person name="Ohm R."/>
            <person name="Pangilinan J."/>
            <person name="Pereira M."/>
            <person name="Perotto S."/>
            <person name="Peter M."/>
            <person name="Riley R."/>
            <person name="Sitrit Y."/>
            <person name="Stielow B."/>
            <person name="Szollosi G."/>
            <person name="Zifcakova L."/>
            <person name="Stursova M."/>
            <person name="Spatafora J.W."/>
            <person name="Tedersoo L."/>
            <person name="Vaario L.-M."/>
            <person name="Yamada A."/>
            <person name="Yan M."/>
            <person name="Wang P."/>
            <person name="Xu J."/>
            <person name="Bruns T."/>
            <person name="Baldrian P."/>
            <person name="Vilgalys R."/>
            <person name="Henrissat B."/>
            <person name="Grigoriev I.V."/>
            <person name="Hibbett D."/>
            <person name="Nagy L.G."/>
            <person name="Martin F.M."/>
        </authorList>
    </citation>
    <scope>NUCLEOTIDE SEQUENCE</scope>
    <source>
        <strain evidence="4">UH-Tt-Lm1</strain>
    </source>
</reference>
<dbReference type="InterPro" id="IPR000719">
    <property type="entry name" value="Prot_kinase_dom"/>
</dbReference>
<proteinExistence type="predicted"/>
<dbReference type="PRINTS" id="PR00109">
    <property type="entry name" value="TYRKINASE"/>
</dbReference>
<dbReference type="PROSITE" id="PS50011">
    <property type="entry name" value="PROTEIN_KINASE_DOM"/>
    <property type="match status" value="1"/>
</dbReference>
<keyword evidence="4" id="KW-0418">Kinase</keyword>
<evidence type="ECO:0000256" key="2">
    <source>
        <dbReference type="ARBA" id="ARBA00022840"/>
    </source>
</evidence>
<keyword evidence="2" id="KW-0067">ATP-binding</keyword>
<reference evidence="4" key="1">
    <citation type="journal article" date="2020" name="Nat. Commun.">
        <title>Large-scale genome sequencing of mycorrhizal fungi provides insights into the early evolution of symbiotic traits.</title>
        <authorList>
            <person name="Miyauchi S."/>
            <person name="Kiss E."/>
            <person name="Kuo A."/>
            <person name="Drula E."/>
            <person name="Kohler A."/>
            <person name="Sanchez-Garcia M."/>
            <person name="Morin E."/>
            <person name="Andreopoulos B."/>
            <person name="Barry K.W."/>
            <person name="Bonito G."/>
            <person name="Buee M."/>
            <person name="Carver A."/>
            <person name="Chen C."/>
            <person name="Cichocki N."/>
            <person name="Clum A."/>
            <person name="Culley D."/>
            <person name="Crous P.W."/>
            <person name="Fauchery L."/>
            <person name="Girlanda M."/>
            <person name="Hayes R.D."/>
            <person name="Keri Z."/>
            <person name="LaButti K."/>
            <person name="Lipzen A."/>
            <person name="Lombard V."/>
            <person name="Magnuson J."/>
            <person name="Maillard F."/>
            <person name="Murat C."/>
            <person name="Nolan M."/>
            <person name="Ohm R.A."/>
            <person name="Pangilinan J."/>
            <person name="Pereira M.F."/>
            <person name="Perotto S."/>
            <person name="Peter M."/>
            <person name="Pfister S."/>
            <person name="Riley R."/>
            <person name="Sitrit Y."/>
            <person name="Stielow J.B."/>
            <person name="Szollosi G."/>
            <person name="Zifcakova L."/>
            <person name="Stursova M."/>
            <person name="Spatafora J.W."/>
            <person name="Tedersoo L."/>
            <person name="Vaario L.M."/>
            <person name="Yamada A."/>
            <person name="Yan M."/>
            <person name="Wang P."/>
            <person name="Xu J."/>
            <person name="Bruns T."/>
            <person name="Baldrian P."/>
            <person name="Vilgalys R."/>
            <person name="Dunand C."/>
            <person name="Henrissat B."/>
            <person name="Grigoriev I.V."/>
            <person name="Hibbett D."/>
            <person name="Nagy L.G."/>
            <person name="Martin F.M."/>
        </authorList>
    </citation>
    <scope>NUCLEOTIDE SEQUENCE</scope>
    <source>
        <strain evidence="4">UH-Tt-Lm1</strain>
    </source>
</reference>
<evidence type="ECO:0000313" key="4">
    <source>
        <dbReference type="EMBL" id="KAF9789522.1"/>
    </source>
</evidence>
<organism evidence="4 5">
    <name type="scientific">Thelephora terrestris</name>
    <dbReference type="NCBI Taxonomy" id="56493"/>
    <lineage>
        <taxon>Eukaryota</taxon>
        <taxon>Fungi</taxon>
        <taxon>Dikarya</taxon>
        <taxon>Basidiomycota</taxon>
        <taxon>Agaricomycotina</taxon>
        <taxon>Agaricomycetes</taxon>
        <taxon>Thelephorales</taxon>
        <taxon>Thelephoraceae</taxon>
        <taxon>Thelephora</taxon>
    </lineage>
</organism>
<dbReference type="InterPro" id="IPR001245">
    <property type="entry name" value="Ser-Thr/Tyr_kinase_cat_dom"/>
</dbReference>
<evidence type="ECO:0000259" key="3">
    <source>
        <dbReference type="PROSITE" id="PS50011"/>
    </source>
</evidence>
<dbReference type="PROSITE" id="PS00108">
    <property type="entry name" value="PROTEIN_KINASE_ST"/>
    <property type="match status" value="1"/>
</dbReference>